<comment type="caution">
    <text evidence="3">The sequence shown here is derived from an EMBL/GenBank/DDBJ whole genome shotgun (WGS) entry which is preliminary data.</text>
</comment>
<evidence type="ECO:0000259" key="2">
    <source>
        <dbReference type="Pfam" id="PF05685"/>
    </source>
</evidence>
<organism evidence="3 4">
    <name type="scientific">Nonomuraea maheshkhaliensis</name>
    <dbReference type="NCBI Taxonomy" id="419590"/>
    <lineage>
        <taxon>Bacteria</taxon>
        <taxon>Bacillati</taxon>
        <taxon>Actinomycetota</taxon>
        <taxon>Actinomycetes</taxon>
        <taxon>Streptosporangiales</taxon>
        <taxon>Streptosporangiaceae</taxon>
        <taxon>Nonomuraea</taxon>
    </lineage>
</organism>
<dbReference type="InterPro" id="IPR008538">
    <property type="entry name" value="Uma2"/>
</dbReference>
<dbReference type="SUPFAM" id="SSF52980">
    <property type="entry name" value="Restriction endonuclease-like"/>
    <property type="match status" value="1"/>
</dbReference>
<accession>A0ABN2FR28</accession>
<keyword evidence="4" id="KW-1185">Reference proteome</keyword>
<feature type="domain" description="Putative restriction endonuclease" evidence="2">
    <location>
        <begin position="34"/>
        <end position="146"/>
    </location>
</feature>
<name>A0ABN2FR28_9ACTN</name>
<reference evidence="3 4" key="1">
    <citation type="journal article" date="2019" name="Int. J. Syst. Evol. Microbiol.">
        <title>The Global Catalogue of Microorganisms (GCM) 10K type strain sequencing project: providing services to taxonomists for standard genome sequencing and annotation.</title>
        <authorList>
            <consortium name="The Broad Institute Genomics Platform"/>
            <consortium name="The Broad Institute Genome Sequencing Center for Infectious Disease"/>
            <person name="Wu L."/>
            <person name="Ma J."/>
        </authorList>
    </citation>
    <scope>NUCLEOTIDE SEQUENCE [LARGE SCALE GENOMIC DNA]</scope>
    <source>
        <strain evidence="3 4">JCM 13929</strain>
    </source>
</reference>
<evidence type="ECO:0000313" key="4">
    <source>
        <dbReference type="Proteomes" id="UP001500064"/>
    </source>
</evidence>
<evidence type="ECO:0000256" key="1">
    <source>
        <dbReference type="SAM" id="MobiDB-lite"/>
    </source>
</evidence>
<proteinExistence type="predicted"/>
<dbReference type="EMBL" id="BAAAMU010000056">
    <property type="protein sequence ID" value="GAA1657117.1"/>
    <property type="molecule type" value="Genomic_DNA"/>
</dbReference>
<evidence type="ECO:0000313" key="3">
    <source>
        <dbReference type="EMBL" id="GAA1657117.1"/>
    </source>
</evidence>
<dbReference type="InterPro" id="IPR012296">
    <property type="entry name" value="Nuclease_put_TT1808"/>
</dbReference>
<feature type="compositionally biased region" description="Basic and acidic residues" evidence="1">
    <location>
        <begin position="1"/>
        <end position="10"/>
    </location>
</feature>
<feature type="region of interest" description="Disordered" evidence="1">
    <location>
        <begin position="1"/>
        <end position="24"/>
    </location>
</feature>
<sequence length="165" mass="17573">MTAQPEDRRFGAHPRPGRARLSAVPRGTGHYTVDDWLRLPETGERIEVIDGSLLVSPVLGYDHAIAAKRLLRSLDDARPEHCEAVETGNLEVGADGLIPDIVVGPAEAMLSGVAELSSAEVVCAVEIAGSGRRLDAKASRYAVGDIPHFPVSFDLGTLTGLRRQG</sequence>
<dbReference type="Pfam" id="PF05685">
    <property type="entry name" value="Uma2"/>
    <property type="match status" value="1"/>
</dbReference>
<dbReference type="Gene3D" id="3.90.1570.10">
    <property type="entry name" value="tt1808, chain A"/>
    <property type="match status" value="1"/>
</dbReference>
<dbReference type="InterPro" id="IPR011335">
    <property type="entry name" value="Restrct_endonuc-II-like"/>
</dbReference>
<protein>
    <recommendedName>
        <fullName evidence="2">Putative restriction endonuclease domain-containing protein</fullName>
    </recommendedName>
</protein>
<dbReference type="Proteomes" id="UP001500064">
    <property type="component" value="Unassembled WGS sequence"/>
</dbReference>
<gene>
    <name evidence="3" type="ORF">GCM10009733_063460</name>
</gene>